<dbReference type="AlphaFoldDB" id="A0A0F9THI3"/>
<name>A0A0F9THI3_9ZZZZ</name>
<accession>A0A0F9THI3</accession>
<evidence type="ECO:0000313" key="1">
    <source>
        <dbReference type="EMBL" id="KKN80695.1"/>
    </source>
</evidence>
<comment type="caution">
    <text evidence="1">The sequence shown here is derived from an EMBL/GenBank/DDBJ whole genome shotgun (WGS) entry which is preliminary data.</text>
</comment>
<gene>
    <name evidence="1" type="ORF">LCGC14_0327870</name>
</gene>
<dbReference type="EMBL" id="LAZR01000227">
    <property type="protein sequence ID" value="KKN80695.1"/>
    <property type="molecule type" value="Genomic_DNA"/>
</dbReference>
<protein>
    <submittedName>
        <fullName evidence="1">Uncharacterized protein</fullName>
    </submittedName>
</protein>
<organism evidence="1">
    <name type="scientific">marine sediment metagenome</name>
    <dbReference type="NCBI Taxonomy" id="412755"/>
    <lineage>
        <taxon>unclassified sequences</taxon>
        <taxon>metagenomes</taxon>
        <taxon>ecological metagenomes</taxon>
    </lineage>
</organism>
<dbReference type="PROSITE" id="PS51257">
    <property type="entry name" value="PROKAR_LIPOPROTEIN"/>
    <property type="match status" value="1"/>
</dbReference>
<reference evidence="1" key="1">
    <citation type="journal article" date="2015" name="Nature">
        <title>Complex archaea that bridge the gap between prokaryotes and eukaryotes.</title>
        <authorList>
            <person name="Spang A."/>
            <person name="Saw J.H."/>
            <person name="Jorgensen S.L."/>
            <person name="Zaremba-Niedzwiedzka K."/>
            <person name="Martijn J."/>
            <person name="Lind A.E."/>
            <person name="van Eijk R."/>
            <person name="Schleper C."/>
            <person name="Guy L."/>
            <person name="Ettema T.J."/>
        </authorList>
    </citation>
    <scope>NUCLEOTIDE SEQUENCE</scope>
</reference>
<sequence length="119" mass="12843">MIRLFACGIFATLILTGCIGLEPWNPQNNAGITNVTIEWCESAKEDTDNYLCKVSWIDGKEKADVSISWGDNFTYSANDVSAFRGQEIRAAVEEALAEAQVEVTTAIVDRIVGAIAGGL</sequence>
<proteinExistence type="predicted"/>